<accession>A0A540VF03</accession>
<dbReference type="EMBL" id="VIFK01000386">
    <property type="protein sequence ID" value="TQE95329.1"/>
    <property type="molecule type" value="Genomic_DNA"/>
</dbReference>
<protein>
    <submittedName>
        <fullName evidence="1">Uncharacterized protein</fullName>
    </submittedName>
</protein>
<evidence type="ECO:0000313" key="2">
    <source>
        <dbReference type="Proteomes" id="UP000315400"/>
    </source>
</evidence>
<gene>
    <name evidence="1" type="ORF">FKY71_17205</name>
</gene>
<reference evidence="1 2" key="1">
    <citation type="submission" date="2019-06" db="EMBL/GenBank/DDBJ databases">
        <title>Metagenome assembled Genome of Spiribacter salinus SL48-SHIP from the microbial mat of Salt Lake 48 (Novosibirsk region, Russia).</title>
        <authorList>
            <person name="Shipova A."/>
            <person name="Rozanov A.S."/>
            <person name="Bryanskaya A.V."/>
            <person name="Peltek S.E."/>
        </authorList>
    </citation>
    <scope>NUCLEOTIDE SEQUENCE [LARGE SCALE GENOMIC DNA]</scope>
    <source>
        <strain evidence="1">SL48-SHIP-2</strain>
    </source>
</reference>
<comment type="caution">
    <text evidence="1">The sequence shown here is derived from an EMBL/GenBank/DDBJ whole genome shotgun (WGS) entry which is preliminary data.</text>
</comment>
<dbReference type="AlphaFoldDB" id="A0A540VF03"/>
<organism evidence="1 2">
    <name type="scientific">Spiribacter salinus</name>
    <dbReference type="NCBI Taxonomy" id="1335746"/>
    <lineage>
        <taxon>Bacteria</taxon>
        <taxon>Pseudomonadati</taxon>
        <taxon>Pseudomonadota</taxon>
        <taxon>Gammaproteobacteria</taxon>
        <taxon>Chromatiales</taxon>
        <taxon>Ectothiorhodospiraceae</taxon>
        <taxon>Spiribacter</taxon>
    </lineage>
</organism>
<evidence type="ECO:0000313" key="1">
    <source>
        <dbReference type="EMBL" id="TQE95329.1"/>
    </source>
</evidence>
<name>A0A540VF03_9GAMM</name>
<sequence>MNKWDPSGLDWEWVGSGNGTDGFEDGWREIPNTPWVPAPDFPGLEIGDTWTSRDVFEAFDFAKGFGYPVTIPGSGERVRIVQGVGEGYFYLIQGGIDNTMFGEATRVTVGPDTTVRLLSEQDIGLIQLFTESKVAHTLYGTDEPTVARFLIDNPAAILGADAESTATLYTDAYLLSLGQVDGVATRRAIQLGITATVGLAVKKAPLLGKVVSGLTASGRRRAAGQALRRFDPEPPPRFYDYSRASDDAAGVFLRDSADELAARGRRVRTPSYLQVDEQVRFVWQRRHRRVIGQLDSGRPYRVPAGTDPVVLASEITAAEGREVVIQASKDGSEFFLTAIGTNLRAPLRPFPGLVPYGHTHPSGVLGLSAPDIRALNRLGIDQHRIVGPSGAVEVFDVPKLP</sequence>
<dbReference type="Proteomes" id="UP000315400">
    <property type="component" value="Unassembled WGS sequence"/>
</dbReference>
<proteinExistence type="predicted"/>